<keyword evidence="2" id="KW-0472">Membrane</keyword>
<dbReference type="EMBL" id="JARQWQ010000006">
    <property type="protein sequence ID" value="KAK2571133.1"/>
    <property type="molecule type" value="Genomic_DNA"/>
</dbReference>
<evidence type="ECO:0000313" key="3">
    <source>
        <dbReference type="EMBL" id="KAK2571133.1"/>
    </source>
</evidence>
<comment type="caution">
    <text evidence="3">The sequence shown here is derived from an EMBL/GenBank/DDBJ whole genome shotgun (WGS) entry which is preliminary data.</text>
</comment>
<reference evidence="3" key="1">
    <citation type="journal article" date="2023" name="G3 (Bethesda)">
        <title>Whole genome assembly and annotation of the endangered Caribbean coral Acropora cervicornis.</title>
        <authorList>
            <person name="Selwyn J.D."/>
            <person name="Vollmer S.V."/>
        </authorList>
    </citation>
    <scope>NUCLEOTIDE SEQUENCE</scope>
    <source>
        <strain evidence="3">K2</strain>
    </source>
</reference>
<keyword evidence="2" id="KW-1133">Transmembrane helix</keyword>
<keyword evidence="2" id="KW-0812">Transmembrane</keyword>
<feature type="transmembrane region" description="Helical" evidence="2">
    <location>
        <begin position="144"/>
        <end position="167"/>
    </location>
</feature>
<keyword evidence="4" id="KW-1185">Reference proteome</keyword>
<accession>A0AAD9R1J5</accession>
<feature type="compositionally biased region" description="Polar residues" evidence="1">
    <location>
        <begin position="217"/>
        <end position="226"/>
    </location>
</feature>
<dbReference type="Proteomes" id="UP001249851">
    <property type="component" value="Unassembled WGS sequence"/>
</dbReference>
<dbReference type="AlphaFoldDB" id="A0AAD9R1J5"/>
<organism evidence="3 4">
    <name type="scientific">Acropora cervicornis</name>
    <name type="common">Staghorn coral</name>
    <dbReference type="NCBI Taxonomy" id="6130"/>
    <lineage>
        <taxon>Eukaryota</taxon>
        <taxon>Metazoa</taxon>
        <taxon>Cnidaria</taxon>
        <taxon>Anthozoa</taxon>
        <taxon>Hexacorallia</taxon>
        <taxon>Scleractinia</taxon>
        <taxon>Astrocoeniina</taxon>
        <taxon>Acroporidae</taxon>
        <taxon>Acropora</taxon>
    </lineage>
</organism>
<evidence type="ECO:0000256" key="2">
    <source>
        <dbReference type="SAM" id="Phobius"/>
    </source>
</evidence>
<feature type="transmembrane region" description="Helical" evidence="2">
    <location>
        <begin position="187"/>
        <end position="207"/>
    </location>
</feature>
<reference evidence="3" key="2">
    <citation type="journal article" date="2023" name="Science">
        <title>Genomic signatures of disease resistance in endangered staghorn corals.</title>
        <authorList>
            <person name="Vollmer S.V."/>
            <person name="Selwyn J.D."/>
            <person name="Despard B.A."/>
            <person name="Roesel C.L."/>
        </authorList>
    </citation>
    <scope>NUCLEOTIDE SEQUENCE</scope>
    <source>
        <strain evidence="3">K2</strain>
    </source>
</reference>
<proteinExistence type="predicted"/>
<evidence type="ECO:0000256" key="1">
    <source>
        <dbReference type="SAM" id="MobiDB-lite"/>
    </source>
</evidence>
<name>A0AAD9R1J5_ACRCE</name>
<sequence>MSKEDMLSDRWENFLAPHGDQMEKLSSISLMIEMTCLKMPQRQKQKLRIKGWRQFIVASVLRFRNAAFIVTSRSQMRLTFCTQGLNFWTRLKIQALQFSEKVCSHYFSSQGGVKFLICVMWKHLFLLNFDSTSTIYSLITRNSFSIITIAIITVIIILLLIIIIIIINSPATIILGHSMGALTIFNPFSTITVLTGWGQFACTVLHLKIPQHRPKDTSTFSMTNHPKSPAAKTAGGRCHWKL</sequence>
<feature type="region of interest" description="Disordered" evidence="1">
    <location>
        <begin position="216"/>
        <end position="242"/>
    </location>
</feature>
<evidence type="ECO:0000313" key="4">
    <source>
        <dbReference type="Proteomes" id="UP001249851"/>
    </source>
</evidence>
<protein>
    <submittedName>
        <fullName evidence="3">Uncharacterized protein</fullName>
    </submittedName>
</protein>
<gene>
    <name evidence="3" type="ORF">P5673_003694</name>
</gene>